<reference evidence="1 2" key="1">
    <citation type="submission" date="2016-10" db="EMBL/GenBank/DDBJ databases">
        <authorList>
            <person name="de Groot N.N."/>
        </authorList>
    </citation>
    <scope>NUCLEOTIDE SEQUENCE [LARGE SCALE GENOMIC DNA]</scope>
    <source>
        <strain evidence="1 2">CGMCC 1.10449</strain>
    </source>
</reference>
<keyword evidence="2" id="KW-1185">Reference proteome</keyword>
<evidence type="ECO:0000313" key="2">
    <source>
        <dbReference type="Proteomes" id="UP000199444"/>
    </source>
</evidence>
<dbReference type="AlphaFoldDB" id="A0A1H1EPM8"/>
<dbReference type="EMBL" id="FNKD01000003">
    <property type="protein sequence ID" value="SDQ90711.1"/>
    <property type="molecule type" value="Genomic_DNA"/>
</dbReference>
<evidence type="ECO:0000313" key="1">
    <source>
        <dbReference type="EMBL" id="SDQ90711.1"/>
    </source>
</evidence>
<dbReference type="Proteomes" id="UP000199444">
    <property type="component" value="Unassembled WGS sequence"/>
</dbReference>
<accession>A0A1H1EPM8</accession>
<organism evidence="1 2">
    <name type="scientific">Virgibacillus salinus</name>
    <dbReference type="NCBI Taxonomy" id="553311"/>
    <lineage>
        <taxon>Bacteria</taxon>
        <taxon>Bacillati</taxon>
        <taxon>Bacillota</taxon>
        <taxon>Bacilli</taxon>
        <taxon>Bacillales</taxon>
        <taxon>Bacillaceae</taxon>
        <taxon>Virgibacillus</taxon>
    </lineage>
</organism>
<name>A0A1H1EPM8_9BACI</name>
<protein>
    <submittedName>
        <fullName evidence="1">Uncharacterized protein</fullName>
    </submittedName>
</protein>
<sequence length="41" mass="4779">MFRCAWCMKKIADDQPLHALNVKFTEGIDYSDQEGKLSKFI</sequence>
<gene>
    <name evidence="1" type="ORF">SAMN05216231_2988</name>
</gene>
<proteinExistence type="predicted"/>
<dbReference type="RefSeq" id="WP_302846746.1">
    <property type="nucleotide sequence ID" value="NZ_FNKD01000003.1"/>
</dbReference>